<organism evidence="1 2">
    <name type="scientific">Portunus trituberculatus</name>
    <name type="common">Swimming crab</name>
    <name type="synonym">Neptunus trituberculatus</name>
    <dbReference type="NCBI Taxonomy" id="210409"/>
    <lineage>
        <taxon>Eukaryota</taxon>
        <taxon>Metazoa</taxon>
        <taxon>Ecdysozoa</taxon>
        <taxon>Arthropoda</taxon>
        <taxon>Crustacea</taxon>
        <taxon>Multicrustacea</taxon>
        <taxon>Malacostraca</taxon>
        <taxon>Eumalacostraca</taxon>
        <taxon>Eucarida</taxon>
        <taxon>Decapoda</taxon>
        <taxon>Pleocyemata</taxon>
        <taxon>Brachyura</taxon>
        <taxon>Eubrachyura</taxon>
        <taxon>Portunoidea</taxon>
        <taxon>Portunidae</taxon>
        <taxon>Portuninae</taxon>
        <taxon>Portunus</taxon>
    </lineage>
</organism>
<dbReference type="Proteomes" id="UP000324222">
    <property type="component" value="Unassembled WGS sequence"/>
</dbReference>
<protein>
    <submittedName>
        <fullName evidence="1">Uncharacterized protein</fullName>
    </submittedName>
</protein>
<comment type="caution">
    <text evidence="1">The sequence shown here is derived from an EMBL/GenBank/DDBJ whole genome shotgun (WGS) entry which is preliminary data.</text>
</comment>
<dbReference type="AlphaFoldDB" id="A0A5B7I8N8"/>
<evidence type="ECO:0000313" key="2">
    <source>
        <dbReference type="Proteomes" id="UP000324222"/>
    </source>
</evidence>
<evidence type="ECO:0000313" key="1">
    <source>
        <dbReference type="EMBL" id="MPC77164.1"/>
    </source>
</evidence>
<sequence length="80" mass="9309">MEAAKTRARRNKKAIVIRTVSFVPETRNYTMIKVTTTASVLTDIMLLLLDWAYYDYYDYDDCEEGLPWEEVPVGLSVPRD</sequence>
<gene>
    <name evidence="1" type="ORF">E2C01_071611</name>
</gene>
<reference evidence="1 2" key="1">
    <citation type="submission" date="2019-05" db="EMBL/GenBank/DDBJ databases">
        <title>Another draft genome of Portunus trituberculatus and its Hox gene families provides insights of decapod evolution.</title>
        <authorList>
            <person name="Jeong J.-H."/>
            <person name="Song I."/>
            <person name="Kim S."/>
            <person name="Choi T."/>
            <person name="Kim D."/>
            <person name="Ryu S."/>
            <person name="Kim W."/>
        </authorList>
    </citation>
    <scope>NUCLEOTIDE SEQUENCE [LARGE SCALE GENOMIC DNA]</scope>
    <source>
        <tissue evidence="1">Muscle</tissue>
    </source>
</reference>
<dbReference type="EMBL" id="VSRR010045169">
    <property type="protein sequence ID" value="MPC77164.1"/>
    <property type="molecule type" value="Genomic_DNA"/>
</dbReference>
<accession>A0A5B7I8N8</accession>
<proteinExistence type="predicted"/>
<name>A0A5B7I8N8_PORTR</name>
<keyword evidence="2" id="KW-1185">Reference proteome</keyword>